<comment type="subcellular location">
    <subcellularLocation>
        <location evidence="1">Membrane</location>
        <topology evidence="1">Multi-pass membrane protein</topology>
    </subcellularLocation>
</comment>
<dbReference type="PANTHER" id="PTHR43243:SF105">
    <property type="entry name" value="CATIONIC AMINO ACID TRANSPORTER C-TERMINAL DOMAIN-CONTAINING PROTEIN"/>
    <property type="match status" value="1"/>
</dbReference>
<dbReference type="Pfam" id="PF13520">
    <property type="entry name" value="AA_permease_2"/>
    <property type="match status" value="1"/>
</dbReference>
<evidence type="ECO:0000313" key="9">
    <source>
        <dbReference type="RefSeq" id="XP_049312892.1"/>
    </source>
</evidence>
<organism evidence="8 9">
    <name type="scientific">Bactrocera dorsalis</name>
    <name type="common">Oriental fruit fly</name>
    <name type="synonym">Dacus dorsalis</name>
    <dbReference type="NCBI Taxonomy" id="27457"/>
    <lineage>
        <taxon>Eukaryota</taxon>
        <taxon>Metazoa</taxon>
        <taxon>Ecdysozoa</taxon>
        <taxon>Arthropoda</taxon>
        <taxon>Hexapoda</taxon>
        <taxon>Insecta</taxon>
        <taxon>Pterygota</taxon>
        <taxon>Neoptera</taxon>
        <taxon>Endopterygota</taxon>
        <taxon>Diptera</taxon>
        <taxon>Brachycera</taxon>
        <taxon>Muscomorpha</taxon>
        <taxon>Tephritoidea</taxon>
        <taxon>Tephritidae</taxon>
        <taxon>Bactrocera</taxon>
        <taxon>Bactrocera</taxon>
    </lineage>
</organism>
<feature type="transmembrane region" description="Helical" evidence="6">
    <location>
        <begin position="373"/>
        <end position="394"/>
    </location>
</feature>
<feature type="region of interest" description="Disordered" evidence="5">
    <location>
        <begin position="689"/>
        <end position="709"/>
    </location>
</feature>
<name>A0ABM3JUI6_BACDO</name>
<sequence length="1131" mass="122930">MAAQTTYWKVLTRRKVLPNEGAESDTKLNRVLGLFDLTALGVGSTLGAGVYVLAGQIARDQAGPSVMLSFAIAALASLLAGICYAEFGARVPKAGSAYVYSYVCIGEFAAFVIGWNLMLEYIIGTASVCRGISLYLDTLINDTLKHTFAEIAPINVSFLGSYFDFFACGLVIVFGVALAFGVETSALANNFCTSLNIFILSFVIIFGAIKANFANWSIDPQAINATTTATGNIGAGGFFPFGFAGTLKGAATCFFGFVGFDCIATTGEEVRNPRRNIPRSILLSLLIIFLCYFGVSTVLTLMVPYYEQDPNAPLPFAFKQVGWTFAMWIVAIGGLIGLLASLFGALFPLPRVMYSMADDGLLFRFLGKISPRFRVPVNGSICAAIFTALMAGLFDLQQLVSLLSIGTLLAYSVVAISITILRYMESADSADCESGNQPLTENSMLTSSGTKVTAKAVLLQLFNIKHLSTPNSLSTRIVGTLITVFCLLSLFIGLIFKEAYDALLENQLWVLVLLPILVLLAILTLVMICVQPREPVIKTFRVPIVPLLPAISVFINIYLMLQLDVMTWIRFGIWMLIGIPIFIACWCMYDLGDITKRNPERVAFERALKESARSAKPSANGHLNKHMKTNGVLKKSKSANGVTNNTSLSSQNEHTVKSLDEIMNMNEVSDDLIEMRHNGKVFYIEDNRSHSSKNSLDKSDGEKDGTREDEKSVIAMLDDVLQAADTGTTITSNMPDYRKFSVDSEMLPSVIEMNTIATVHTSSNSSDDLEAVPEVESGKGSSCSSLSSGTERFTATQAAAKQLVDDILNSAELTEALTRQKSLNEAVNRQFASGGIDSDETNLQNTKISTDNAVRKPSHTQEKDSAVSKPDPTEANESLARKNSESSLLSIDDPIHSENFKNKLSKILMLPPVQVTPHKTPQKEQTPADKPATANSSPRPQLKHSKSETDLRQLVLQAIVNTGLAESNDETAPSASNGNGIPKPPKFDPILYKTINNLRSNKERPSLQRLIESNETPQAPTKPAESTEEPALPFKQKLEAVLKRGPSHRLQQRPEAVPIRRPKSVEPITMQEVAEEQTMLRPKSNGTADGSIARSENNLATKISADDAANVITNARSLLKHVPNGTVELYG</sequence>
<reference evidence="9" key="1">
    <citation type="submission" date="2025-08" db="UniProtKB">
        <authorList>
            <consortium name="RefSeq"/>
        </authorList>
    </citation>
    <scope>IDENTIFICATION</scope>
    <source>
        <tissue evidence="9">Adult</tissue>
    </source>
</reference>
<feature type="transmembrane region" description="Helical" evidence="6">
    <location>
        <begin position="161"/>
        <end position="182"/>
    </location>
</feature>
<evidence type="ECO:0000256" key="3">
    <source>
        <dbReference type="ARBA" id="ARBA00022989"/>
    </source>
</evidence>
<feature type="transmembrane region" description="Helical" evidence="6">
    <location>
        <begin position="188"/>
        <end position="209"/>
    </location>
</feature>
<keyword evidence="3 6" id="KW-1133">Transmembrane helix</keyword>
<feature type="transmembrane region" description="Helical" evidence="6">
    <location>
        <begin position="325"/>
        <end position="347"/>
    </location>
</feature>
<feature type="region of interest" description="Disordered" evidence="5">
    <location>
        <begin position="916"/>
        <end position="948"/>
    </location>
</feature>
<feature type="transmembrane region" description="Helical" evidence="6">
    <location>
        <begin position="97"/>
        <end position="115"/>
    </location>
</feature>
<keyword evidence="4 6" id="KW-0472">Membrane</keyword>
<feature type="compositionally biased region" description="Polar residues" evidence="5">
    <location>
        <begin position="970"/>
        <end position="979"/>
    </location>
</feature>
<evidence type="ECO:0000256" key="2">
    <source>
        <dbReference type="ARBA" id="ARBA00022692"/>
    </source>
</evidence>
<evidence type="ECO:0000256" key="6">
    <source>
        <dbReference type="SAM" id="Phobius"/>
    </source>
</evidence>
<dbReference type="InterPro" id="IPR002293">
    <property type="entry name" value="AA/rel_permease1"/>
</dbReference>
<dbReference type="PANTHER" id="PTHR43243">
    <property type="entry name" value="INNER MEMBRANE TRANSPORTER YGJI-RELATED"/>
    <property type="match status" value="1"/>
</dbReference>
<dbReference type="Pfam" id="PF13906">
    <property type="entry name" value="AA_permease_C"/>
    <property type="match status" value="1"/>
</dbReference>
<dbReference type="Proteomes" id="UP001652620">
    <property type="component" value="Chromosome 5"/>
</dbReference>
<evidence type="ECO:0000313" key="8">
    <source>
        <dbReference type="Proteomes" id="UP001652620"/>
    </source>
</evidence>
<protein>
    <submittedName>
        <fullName evidence="9">Cationic amino acid transporter 3 isoform X1</fullName>
    </submittedName>
</protein>
<evidence type="ECO:0000256" key="4">
    <source>
        <dbReference type="ARBA" id="ARBA00023136"/>
    </source>
</evidence>
<feature type="compositionally biased region" description="Polar residues" evidence="5">
    <location>
        <begin position="841"/>
        <end position="852"/>
    </location>
</feature>
<feature type="transmembrane region" description="Helical" evidence="6">
    <location>
        <begin position="477"/>
        <end position="496"/>
    </location>
</feature>
<feature type="transmembrane region" description="Helical" evidence="6">
    <location>
        <begin position="567"/>
        <end position="589"/>
    </location>
</feature>
<evidence type="ECO:0000256" key="5">
    <source>
        <dbReference type="SAM" id="MobiDB-lite"/>
    </source>
</evidence>
<keyword evidence="2 6" id="KW-0812">Transmembrane</keyword>
<feature type="region of interest" description="Disordered" evidence="5">
    <location>
        <begin position="965"/>
        <end position="1031"/>
    </location>
</feature>
<keyword evidence="8" id="KW-1185">Reference proteome</keyword>
<dbReference type="Gene3D" id="1.20.1740.10">
    <property type="entry name" value="Amino acid/polyamine transporter I"/>
    <property type="match status" value="1"/>
</dbReference>
<accession>A0ABM3JUI6</accession>
<feature type="transmembrane region" description="Helical" evidence="6">
    <location>
        <begin position="400"/>
        <end position="421"/>
    </location>
</feature>
<feature type="region of interest" description="Disordered" evidence="5">
    <location>
        <begin position="834"/>
        <end position="886"/>
    </location>
</feature>
<evidence type="ECO:0000256" key="1">
    <source>
        <dbReference type="ARBA" id="ARBA00004141"/>
    </source>
</evidence>
<evidence type="ECO:0000259" key="7">
    <source>
        <dbReference type="Pfam" id="PF13906"/>
    </source>
</evidence>
<feature type="compositionally biased region" description="Low complexity" evidence="5">
    <location>
        <begin position="778"/>
        <end position="789"/>
    </location>
</feature>
<proteinExistence type="predicted"/>
<feature type="transmembrane region" description="Helical" evidence="6">
    <location>
        <begin position="66"/>
        <end position="85"/>
    </location>
</feature>
<feature type="region of interest" description="Disordered" evidence="5">
    <location>
        <begin position="761"/>
        <end position="789"/>
    </location>
</feature>
<dbReference type="RefSeq" id="XP_049312892.1">
    <property type="nucleotide sequence ID" value="XM_049456935.1"/>
</dbReference>
<gene>
    <name evidence="9" type="primary">LOC105227867</name>
</gene>
<feature type="transmembrane region" description="Helical" evidence="6">
    <location>
        <begin position="34"/>
        <end position="54"/>
    </location>
</feature>
<dbReference type="InterPro" id="IPR029485">
    <property type="entry name" value="CAT_C"/>
</dbReference>
<dbReference type="GeneID" id="105227867"/>
<feature type="domain" description="Cationic amino acid transporter C-terminal" evidence="7">
    <location>
        <begin position="540"/>
        <end position="583"/>
    </location>
</feature>
<feature type="transmembrane region" description="Helical" evidence="6">
    <location>
        <begin position="508"/>
        <end position="530"/>
    </location>
</feature>
<feature type="transmembrane region" description="Helical" evidence="6">
    <location>
        <begin position="542"/>
        <end position="561"/>
    </location>
</feature>
<feature type="transmembrane region" description="Helical" evidence="6">
    <location>
        <begin position="281"/>
        <end position="305"/>
    </location>
</feature>